<evidence type="ECO:0000313" key="3">
    <source>
        <dbReference type="Proteomes" id="UP001385951"/>
    </source>
</evidence>
<dbReference type="Proteomes" id="UP001385951">
    <property type="component" value="Unassembled WGS sequence"/>
</dbReference>
<feature type="compositionally biased region" description="Acidic residues" evidence="1">
    <location>
        <begin position="123"/>
        <end position="144"/>
    </location>
</feature>
<name>A0AAW0FKI3_9APHY</name>
<proteinExistence type="predicted"/>
<reference evidence="2 3" key="1">
    <citation type="submission" date="2022-09" db="EMBL/GenBank/DDBJ databases">
        <authorList>
            <person name="Palmer J.M."/>
        </authorList>
    </citation>
    <scope>NUCLEOTIDE SEQUENCE [LARGE SCALE GENOMIC DNA]</scope>
    <source>
        <strain evidence="2 3">DSM 7382</strain>
    </source>
</reference>
<protein>
    <submittedName>
        <fullName evidence="2">Uncharacterized protein</fullName>
    </submittedName>
</protein>
<accession>A0AAW0FKI3</accession>
<evidence type="ECO:0000256" key="1">
    <source>
        <dbReference type="SAM" id="MobiDB-lite"/>
    </source>
</evidence>
<dbReference type="EMBL" id="JASBNA010000042">
    <property type="protein sequence ID" value="KAK7681236.1"/>
    <property type="molecule type" value="Genomic_DNA"/>
</dbReference>
<feature type="region of interest" description="Disordered" evidence="1">
    <location>
        <begin position="118"/>
        <end position="144"/>
    </location>
</feature>
<feature type="region of interest" description="Disordered" evidence="1">
    <location>
        <begin position="182"/>
        <end position="205"/>
    </location>
</feature>
<dbReference type="AlphaFoldDB" id="A0AAW0FKI3"/>
<sequence length="259" mass="29613">MHKDLDFILNALMERSQSKDKCEFIGDVLSIGFKNCVDEDVDMEVSNSTSALARDDLQEFLIGCGILDKKVDVNIKESDQNMDTVINSLSDLFTSKQPDENVDEKIKSFFQKESGFEGIDVPVSDDEDSDGVSETDNETNEEDEFDLDDFLEYHAKHSMGLSDDDLKKFRADNKKRSISTLKDYNDDSDYQTDTSTEYRSDEDGEEELQNEVEEFKKLLATNPLARNLYEKGIGNDNWFSFNTILIQTAFNRSIRANFI</sequence>
<comment type="caution">
    <text evidence="2">The sequence shown here is derived from an EMBL/GenBank/DDBJ whole genome shotgun (WGS) entry which is preliminary data.</text>
</comment>
<organism evidence="2 3">
    <name type="scientific">Cerrena zonata</name>
    <dbReference type="NCBI Taxonomy" id="2478898"/>
    <lineage>
        <taxon>Eukaryota</taxon>
        <taxon>Fungi</taxon>
        <taxon>Dikarya</taxon>
        <taxon>Basidiomycota</taxon>
        <taxon>Agaricomycotina</taxon>
        <taxon>Agaricomycetes</taxon>
        <taxon>Polyporales</taxon>
        <taxon>Cerrenaceae</taxon>
        <taxon>Cerrena</taxon>
    </lineage>
</organism>
<evidence type="ECO:0000313" key="2">
    <source>
        <dbReference type="EMBL" id="KAK7681236.1"/>
    </source>
</evidence>
<gene>
    <name evidence="2" type="ORF">QCA50_015623</name>
</gene>
<keyword evidence="3" id="KW-1185">Reference proteome</keyword>